<proteinExistence type="predicted"/>
<sequence>MSNARSATVKSAARVLEIFEYFDETRRPVTIHEAAEALGYPHSSSAALLKSLVALGYLDHDERAKTFFPSIRISLLGNWIEAETLPVRHIHRLMQHLSDETGCTVILAIRSGVHIQYIKVLQGTTPIRFYVKPGTRRLLPFSTIGRVQLAALPTAKGSQLIKEALSRNPEAAAQSQAQIEEELTGIRRRGYAFYTGLVTPNATMLAMPVAKTRAGEPVAIGIAAPKDHFKDRKRAYIDLMKEAIKANITEAAGNPVSPEIKTTKKS</sequence>
<evidence type="ECO:0008006" key="8">
    <source>
        <dbReference type="Google" id="ProtNLM"/>
    </source>
</evidence>
<dbReference type="SUPFAM" id="SSF55781">
    <property type="entry name" value="GAF domain-like"/>
    <property type="match status" value="1"/>
</dbReference>
<feature type="domain" description="IclR-ED" evidence="5">
    <location>
        <begin position="72"/>
        <end position="254"/>
    </location>
</feature>
<dbReference type="AlphaFoldDB" id="A0AAE0GYP1"/>
<evidence type="ECO:0000256" key="3">
    <source>
        <dbReference type="ARBA" id="ARBA00023163"/>
    </source>
</evidence>
<dbReference type="InterPro" id="IPR014757">
    <property type="entry name" value="Tscrpt_reg_IclR_C"/>
</dbReference>
<dbReference type="Gene3D" id="3.30.450.40">
    <property type="match status" value="1"/>
</dbReference>
<dbReference type="GO" id="GO:0003677">
    <property type="term" value="F:DNA binding"/>
    <property type="evidence" value="ECO:0007669"/>
    <property type="project" value="UniProtKB-KW"/>
</dbReference>
<protein>
    <recommendedName>
        <fullName evidence="8">IclR family transcriptional regulator</fullName>
    </recommendedName>
</protein>
<evidence type="ECO:0000256" key="1">
    <source>
        <dbReference type="ARBA" id="ARBA00023015"/>
    </source>
</evidence>
<dbReference type="PROSITE" id="PS51077">
    <property type="entry name" value="HTH_ICLR"/>
    <property type="match status" value="1"/>
</dbReference>
<keyword evidence="7" id="KW-1185">Reference proteome</keyword>
<gene>
    <name evidence="6" type="ORF">CYMTET_5859</name>
</gene>
<evidence type="ECO:0000313" key="7">
    <source>
        <dbReference type="Proteomes" id="UP001190700"/>
    </source>
</evidence>
<feature type="domain" description="HTH iclR-type" evidence="4">
    <location>
        <begin position="9"/>
        <end position="71"/>
    </location>
</feature>
<keyword evidence="1" id="KW-0805">Transcription regulation</keyword>
<keyword evidence="2" id="KW-0238">DNA-binding</keyword>
<dbReference type="Gene3D" id="1.10.10.10">
    <property type="entry name" value="Winged helix-like DNA-binding domain superfamily/Winged helix DNA-binding domain"/>
    <property type="match status" value="1"/>
</dbReference>
<dbReference type="Pfam" id="PF09339">
    <property type="entry name" value="HTH_IclR"/>
    <property type="match status" value="1"/>
</dbReference>
<dbReference type="InterPro" id="IPR005471">
    <property type="entry name" value="Tscrpt_reg_IclR_N"/>
</dbReference>
<dbReference type="InterPro" id="IPR050707">
    <property type="entry name" value="HTH_MetabolicPath_Reg"/>
</dbReference>
<reference evidence="6 7" key="1">
    <citation type="journal article" date="2015" name="Genome Biol. Evol.">
        <title>Comparative Genomics of a Bacterivorous Green Alga Reveals Evolutionary Causalities and Consequences of Phago-Mixotrophic Mode of Nutrition.</title>
        <authorList>
            <person name="Burns J.A."/>
            <person name="Paasch A."/>
            <person name="Narechania A."/>
            <person name="Kim E."/>
        </authorList>
    </citation>
    <scope>NUCLEOTIDE SEQUENCE [LARGE SCALE GENOMIC DNA]</scope>
    <source>
        <strain evidence="6 7">PLY_AMNH</strain>
    </source>
</reference>
<dbReference type="GO" id="GO:0045892">
    <property type="term" value="P:negative regulation of DNA-templated transcription"/>
    <property type="evidence" value="ECO:0007669"/>
    <property type="project" value="TreeGrafter"/>
</dbReference>
<dbReference type="SUPFAM" id="SSF46785">
    <property type="entry name" value="Winged helix' DNA-binding domain"/>
    <property type="match status" value="1"/>
</dbReference>
<dbReference type="PANTHER" id="PTHR30136:SF35">
    <property type="entry name" value="HTH-TYPE TRANSCRIPTIONAL REGULATOR RV1719"/>
    <property type="match status" value="1"/>
</dbReference>
<comment type="caution">
    <text evidence="6">The sequence shown here is derived from an EMBL/GenBank/DDBJ whole genome shotgun (WGS) entry which is preliminary data.</text>
</comment>
<name>A0AAE0GYP1_9CHLO</name>
<dbReference type="InterPro" id="IPR029016">
    <property type="entry name" value="GAF-like_dom_sf"/>
</dbReference>
<dbReference type="InterPro" id="IPR036390">
    <property type="entry name" value="WH_DNA-bd_sf"/>
</dbReference>
<dbReference type="GO" id="GO:0003700">
    <property type="term" value="F:DNA-binding transcription factor activity"/>
    <property type="evidence" value="ECO:0007669"/>
    <property type="project" value="TreeGrafter"/>
</dbReference>
<dbReference type="Pfam" id="PF01614">
    <property type="entry name" value="IclR_C"/>
    <property type="match status" value="1"/>
</dbReference>
<evidence type="ECO:0000256" key="2">
    <source>
        <dbReference type="ARBA" id="ARBA00023125"/>
    </source>
</evidence>
<dbReference type="PANTHER" id="PTHR30136">
    <property type="entry name" value="HELIX-TURN-HELIX TRANSCRIPTIONAL REGULATOR, ICLR FAMILY"/>
    <property type="match status" value="1"/>
</dbReference>
<accession>A0AAE0GYP1</accession>
<evidence type="ECO:0000313" key="6">
    <source>
        <dbReference type="EMBL" id="KAK3286633.1"/>
    </source>
</evidence>
<organism evidence="6 7">
    <name type="scientific">Cymbomonas tetramitiformis</name>
    <dbReference type="NCBI Taxonomy" id="36881"/>
    <lineage>
        <taxon>Eukaryota</taxon>
        <taxon>Viridiplantae</taxon>
        <taxon>Chlorophyta</taxon>
        <taxon>Pyramimonadophyceae</taxon>
        <taxon>Pyramimonadales</taxon>
        <taxon>Pyramimonadaceae</taxon>
        <taxon>Cymbomonas</taxon>
    </lineage>
</organism>
<evidence type="ECO:0000259" key="5">
    <source>
        <dbReference type="PROSITE" id="PS51078"/>
    </source>
</evidence>
<evidence type="ECO:0000259" key="4">
    <source>
        <dbReference type="PROSITE" id="PS51077"/>
    </source>
</evidence>
<keyword evidence="3" id="KW-0804">Transcription</keyword>
<dbReference type="PROSITE" id="PS51078">
    <property type="entry name" value="ICLR_ED"/>
    <property type="match status" value="1"/>
</dbReference>
<dbReference type="InterPro" id="IPR036388">
    <property type="entry name" value="WH-like_DNA-bd_sf"/>
</dbReference>
<dbReference type="Proteomes" id="UP001190700">
    <property type="component" value="Unassembled WGS sequence"/>
</dbReference>
<dbReference type="EMBL" id="LGRX02001216">
    <property type="protein sequence ID" value="KAK3286633.1"/>
    <property type="molecule type" value="Genomic_DNA"/>
</dbReference>
<dbReference type="SMART" id="SM00346">
    <property type="entry name" value="HTH_ICLR"/>
    <property type="match status" value="1"/>
</dbReference>